<sequence>MNEEFRSDIDVHEPPSPSVHHSPWWLRGWIPWLLCAIGLLAIATLVASVLIRLAPAQVLELMAWFSNASRLGALAQVLLCVWIIARWRRLVAYGRRRGFVSKAEHREILLMRWRAAGFLALYLIALPIGPGNLARAVLGWFN</sequence>
<accession>A0AAJ2R8M3</accession>
<proteinExistence type="predicted"/>
<reference evidence="2" key="1">
    <citation type="submission" date="2023-11" db="EMBL/GenBank/DDBJ databases">
        <title>Identification and selenium tolerance of Delftia acidovorans R3-25.</title>
        <authorList>
            <person name="Zhang S."/>
            <person name="Liu Y."/>
            <person name="Guo Y."/>
        </authorList>
    </citation>
    <scope>NUCLEOTIDE SEQUENCE</scope>
    <source>
        <strain evidence="2">R3-25</strain>
    </source>
</reference>
<evidence type="ECO:0000313" key="2">
    <source>
        <dbReference type="EMBL" id="MDX4957806.1"/>
    </source>
</evidence>
<gene>
    <name evidence="2" type="ORF">SGN30_30680</name>
</gene>
<dbReference type="Proteomes" id="UP001287445">
    <property type="component" value="Unassembled WGS sequence"/>
</dbReference>
<protein>
    <submittedName>
        <fullName evidence="2">Uncharacterized protein</fullName>
    </submittedName>
</protein>
<dbReference type="RefSeq" id="WP_319076887.1">
    <property type="nucleotide sequence ID" value="NZ_JAWWMZ010000021.1"/>
</dbReference>
<evidence type="ECO:0000256" key="1">
    <source>
        <dbReference type="SAM" id="Phobius"/>
    </source>
</evidence>
<feature type="transmembrane region" description="Helical" evidence="1">
    <location>
        <begin position="71"/>
        <end position="88"/>
    </location>
</feature>
<feature type="transmembrane region" description="Helical" evidence="1">
    <location>
        <begin position="109"/>
        <end position="128"/>
    </location>
</feature>
<name>A0AAJ2R8M3_DELAC</name>
<keyword evidence="1" id="KW-0812">Transmembrane</keyword>
<dbReference type="EMBL" id="JAWWMZ010000021">
    <property type="protein sequence ID" value="MDX4957806.1"/>
    <property type="molecule type" value="Genomic_DNA"/>
</dbReference>
<keyword evidence="1" id="KW-1133">Transmembrane helix</keyword>
<comment type="caution">
    <text evidence="2">The sequence shown here is derived from an EMBL/GenBank/DDBJ whole genome shotgun (WGS) entry which is preliminary data.</text>
</comment>
<evidence type="ECO:0000313" key="3">
    <source>
        <dbReference type="Proteomes" id="UP001287445"/>
    </source>
</evidence>
<dbReference type="AlphaFoldDB" id="A0AAJ2R8M3"/>
<organism evidence="2 3">
    <name type="scientific">Delftia acidovorans</name>
    <name type="common">Pseudomonas acidovorans</name>
    <name type="synonym">Comamonas acidovorans</name>
    <dbReference type="NCBI Taxonomy" id="80866"/>
    <lineage>
        <taxon>Bacteria</taxon>
        <taxon>Pseudomonadati</taxon>
        <taxon>Pseudomonadota</taxon>
        <taxon>Betaproteobacteria</taxon>
        <taxon>Burkholderiales</taxon>
        <taxon>Comamonadaceae</taxon>
        <taxon>Delftia</taxon>
    </lineage>
</organism>
<feature type="transmembrane region" description="Helical" evidence="1">
    <location>
        <begin position="29"/>
        <end position="51"/>
    </location>
</feature>
<keyword evidence="1" id="KW-0472">Membrane</keyword>